<dbReference type="HOGENOM" id="CLU_155221_2_0_3"/>
<dbReference type="RefSeq" id="WP_015215154.1">
    <property type="nucleotide sequence ID" value="NC_019771.1"/>
</dbReference>
<organism evidence="2 3">
    <name type="scientific">Anabaena cylindrica (strain ATCC 27899 / PCC 7122)</name>
    <dbReference type="NCBI Taxonomy" id="272123"/>
    <lineage>
        <taxon>Bacteria</taxon>
        <taxon>Bacillati</taxon>
        <taxon>Cyanobacteriota</taxon>
        <taxon>Cyanophyceae</taxon>
        <taxon>Nostocales</taxon>
        <taxon>Nostocaceae</taxon>
        <taxon>Anabaena</taxon>
    </lineage>
</organism>
<evidence type="ECO:0000259" key="1">
    <source>
        <dbReference type="Pfam" id="PF14213"/>
    </source>
</evidence>
<reference evidence="3" key="1">
    <citation type="journal article" date="2013" name="Proc. Natl. Acad. Sci. U.S.A.">
        <title>Improving the coverage of the cyanobacterial phylum using diversity-driven genome sequencing.</title>
        <authorList>
            <person name="Shih P.M."/>
            <person name="Wu D."/>
            <person name="Latifi A."/>
            <person name="Axen S.D."/>
            <person name="Fewer D.P."/>
            <person name="Talla E."/>
            <person name="Calteau A."/>
            <person name="Cai F."/>
            <person name="Tandeau de Marsac N."/>
            <person name="Rippka R."/>
            <person name="Herdman M."/>
            <person name="Sivonen K."/>
            <person name="Coursin T."/>
            <person name="Laurent T."/>
            <person name="Goodwin L."/>
            <person name="Nolan M."/>
            <person name="Davenport K.W."/>
            <person name="Han C.S."/>
            <person name="Rubin E.M."/>
            <person name="Eisen J.A."/>
            <person name="Woyke T."/>
            <person name="Gugger M."/>
            <person name="Kerfeld C.A."/>
        </authorList>
    </citation>
    <scope>NUCLEOTIDE SEQUENCE [LARGE SCALE GENOMIC DNA]</scope>
    <source>
        <strain evidence="3">ATCC 27899 / PCC 7122</strain>
    </source>
</reference>
<protein>
    <recommendedName>
        <fullName evidence="1">DUF4325 domain-containing protein</fullName>
    </recommendedName>
</protein>
<feature type="domain" description="DUF4325" evidence="1">
    <location>
        <begin position="18"/>
        <end position="78"/>
    </location>
</feature>
<evidence type="ECO:0000313" key="2">
    <source>
        <dbReference type="EMBL" id="AFZ58528.1"/>
    </source>
</evidence>
<dbReference type="OrthoDB" id="7032971at2"/>
<dbReference type="EMBL" id="CP003659">
    <property type="protein sequence ID" value="AFZ58528.1"/>
    <property type="molecule type" value="Genomic_DNA"/>
</dbReference>
<gene>
    <name evidence="2" type="ordered locus">Anacy_3116</name>
</gene>
<accession>K9ZH15</accession>
<evidence type="ECO:0000313" key="3">
    <source>
        <dbReference type="Proteomes" id="UP000010474"/>
    </source>
</evidence>
<dbReference type="PATRIC" id="fig|272123.3.peg.3398"/>
<sequence>MKYKVYEIIGENCMSQRSGQQLYNLIHPQLQAGDSVELDFTGVRKFLSVFFNLAIGQLLRDMKVEEFEKLLIVNGLNSFGQQTYDNVIDHAKQYYSNDSYRQAVDEMILEYSLS</sequence>
<keyword evidence="3" id="KW-1185">Reference proteome</keyword>
<dbReference type="Proteomes" id="UP000010474">
    <property type="component" value="Chromosome"/>
</dbReference>
<dbReference type="AlphaFoldDB" id="K9ZH15"/>
<proteinExistence type="predicted"/>
<dbReference type="InterPro" id="IPR025474">
    <property type="entry name" value="DUF4325"/>
</dbReference>
<dbReference type="eggNOG" id="ENOG503313K">
    <property type="taxonomic scope" value="Bacteria"/>
</dbReference>
<dbReference type="Pfam" id="PF14213">
    <property type="entry name" value="DUF4325"/>
    <property type="match status" value="1"/>
</dbReference>
<dbReference type="KEGG" id="acy:Anacy_3116"/>
<name>K9ZH15_ANACC</name>